<dbReference type="EMBL" id="CAKOGL010000026">
    <property type="protein sequence ID" value="CAH2103367.1"/>
    <property type="molecule type" value="Genomic_DNA"/>
</dbReference>
<dbReference type="GO" id="GO:0008528">
    <property type="term" value="F:G protein-coupled peptide receptor activity"/>
    <property type="evidence" value="ECO:0007669"/>
    <property type="project" value="TreeGrafter"/>
</dbReference>
<evidence type="ECO:0000256" key="2">
    <source>
        <dbReference type="ARBA" id="ARBA00022692"/>
    </source>
</evidence>
<evidence type="ECO:0000313" key="9">
    <source>
        <dbReference type="Proteomes" id="UP001153954"/>
    </source>
</evidence>
<sequence length="305" mass="35769">MLAQTFIHVTLYLDQAFNPINDSASQINGNRGIYNTPILCEVLYILMEMSITATFTWIFLEGIYLNFLVSKYALQSSLDLKLYFIFGWGFPCILTFIWAIINWKYYKDEKIKTCWFGYNFTASYWCLQGPRLIIIIVNIVILCRVMRTVISKLRAHKTSEVVRIKKSVKAALLLLPLLGVTNLLSTFDIPITTTLWIFRIWCYTRQFFKSFQGFFLSVIYCFCNEEVRSVLRRRYNNSRRIGRFGRDRHSKENLKRSAARQDVDRPQQPTTSGDEPRNKAQGEPIERNRPNRRPTELSDTDSDIE</sequence>
<keyword evidence="3 6" id="KW-1133">Transmembrane helix</keyword>
<dbReference type="PRINTS" id="PR00249">
    <property type="entry name" value="GPCRSECRETIN"/>
</dbReference>
<keyword evidence="9" id="KW-1185">Reference proteome</keyword>
<feature type="compositionally biased region" description="Basic and acidic residues" evidence="5">
    <location>
        <begin position="274"/>
        <end position="296"/>
    </location>
</feature>
<feature type="transmembrane region" description="Helical" evidence="6">
    <location>
        <begin position="42"/>
        <end position="68"/>
    </location>
</feature>
<evidence type="ECO:0000256" key="3">
    <source>
        <dbReference type="ARBA" id="ARBA00022989"/>
    </source>
</evidence>
<name>A0AAU9UZA3_EUPED</name>
<evidence type="ECO:0000256" key="5">
    <source>
        <dbReference type="SAM" id="MobiDB-lite"/>
    </source>
</evidence>
<gene>
    <name evidence="8" type="ORF">EEDITHA_LOCUS17892</name>
</gene>
<dbReference type="Gene3D" id="1.20.1070.10">
    <property type="entry name" value="Rhodopsin 7-helix transmembrane proteins"/>
    <property type="match status" value="1"/>
</dbReference>
<feature type="transmembrane region" description="Helical" evidence="6">
    <location>
        <begin position="171"/>
        <end position="198"/>
    </location>
</feature>
<feature type="transmembrane region" description="Helical" evidence="6">
    <location>
        <begin position="132"/>
        <end position="150"/>
    </location>
</feature>
<dbReference type="InterPro" id="IPR017983">
    <property type="entry name" value="GPCR_2_secretin-like_CS"/>
</dbReference>
<evidence type="ECO:0000256" key="6">
    <source>
        <dbReference type="SAM" id="Phobius"/>
    </source>
</evidence>
<comment type="caution">
    <text evidence="8">The sequence shown here is derived from an EMBL/GenBank/DDBJ whole genome shotgun (WGS) entry which is preliminary data.</text>
</comment>
<dbReference type="GO" id="GO:0007188">
    <property type="term" value="P:adenylate cyclase-modulating G protein-coupled receptor signaling pathway"/>
    <property type="evidence" value="ECO:0007669"/>
    <property type="project" value="TreeGrafter"/>
</dbReference>
<feature type="transmembrane region" description="Helical" evidence="6">
    <location>
        <begin position="80"/>
        <end position="101"/>
    </location>
</feature>
<evidence type="ECO:0000256" key="4">
    <source>
        <dbReference type="ARBA" id="ARBA00023136"/>
    </source>
</evidence>
<keyword evidence="2 6" id="KW-0812">Transmembrane</keyword>
<feature type="region of interest" description="Disordered" evidence="5">
    <location>
        <begin position="246"/>
        <end position="305"/>
    </location>
</feature>
<feature type="compositionally biased region" description="Basic and acidic residues" evidence="5">
    <location>
        <begin position="246"/>
        <end position="265"/>
    </location>
</feature>
<dbReference type="SUPFAM" id="SSF81321">
    <property type="entry name" value="Family A G protein-coupled receptor-like"/>
    <property type="match status" value="1"/>
</dbReference>
<dbReference type="GO" id="GO:0007166">
    <property type="term" value="P:cell surface receptor signaling pathway"/>
    <property type="evidence" value="ECO:0007669"/>
    <property type="project" value="InterPro"/>
</dbReference>
<dbReference type="InterPro" id="IPR050332">
    <property type="entry name" value="GPCR_2"/>
</dbReference>
<dbReference type="AlphaFoldDB" id="A0AAU9UZA3"/>
<proteinExistence type="predicted"/>
<comment type="subcellular location">
    <subcellularLocation>
        <location evidence="1">Membrane</location>
        <topology evidence="1">Multi-pass membrane protein</topology>
    </subcellularLocation>
</comment>
<dbReference type="GO" id="GO:0005886">
    <property type="term" value="C:plasma membrane"/>
    <property type="evidence" value="ECO:0007669"/>
    <property type="project" value="TreeGrafter"/>
</dbReference>
<dbReference type="Pfam" id="PF00002">
    <property type="entry name" value="7tm_2"/>
    <property type="match status" value="1"/>
</dbReference>
<dbReference type="InterPro" id="IPR000832">
    <property type="entry name" value="GPCR_2_secretin-like"/>
</dbReference>
<accession>A0AAU9UZA3</accession>
<dbReference type="PROSITE" id="PS00650">
    <property type="entry name" value="G_PROTEIN_RECEP_F2_2"/>
    <property type="match status" value="1"/>
</dbReference>
<reference evidence="8" key="1">
    <citation type="submission" date="2022-03" db="EMBL/GenBank/DDBJ databases">
        <authorList>
            <person name="Tunstrom K."/>
        </authorList>
    </citation>
    <scope>NUCLEOTIDE SEQUENCE</scope>
</reference>
<dbReference type="Proteomes" id="UP001153954">
    <property type="component" value="Unassembled WGS sequence"/>
</dbReference>
<dbReference type="PANTHER" id="PTHR45620">
    <property type="entry name" value="PDF RECEPTOR-LIKE PROTEIN-RELATED"/>
    <property type="match status" value="1"/>
</dbReference>
<evidence type="ECO:0000259" key="7">
    <source>
        <dbReference type="PROSITE" id="PS50261"/>
    </source>
</evidence>
<dbReference type="InterPro" id="IPR017981">
    <property type="entry name" value="GPCR_2-like_7TM"/>
</dbReference>
<dbReference type="PROSITE" id="PS50261">
    <property type="entry name" value="G_PROTEIN_RECEP_F2_4"/>
    <property type="match status" value="1"/>
</dbReference>
<evidence type="ECO:0000313" key="8">
    <source>
        <dbReference type="EMBL" id="CAH2103367.1"/>
    </source>
</evidence>
<organism evidence="8 9">
    <name type="scientific">Euphydryas editha</name>
    <name type="common">Edith's checkerspot</name>
    <dbReference type="NCBI Taxonomy" id="104508"/>
    <lineage>
        <taxon>Eukaryota</taxon>
        <taxon>Metazoa</taxon>
        <taxon>Ecdysozoa</taxon>
        <taxon>Arthropoda</taxon>
        <taxon>Hexapoda</taxon>
        <taxon>Insecta</taxon>
        <taxon>Pterygota</taxon>
        <taxon>Neoptera</taxon>
        <taxon>Endopterygota</taxon>
        <taxon>Lepidoptera</taxon>
        <taxon>Glossata</taxon>
        <taxon>Ditrysia</taxon>
        <taxon>Papilionoidea</taxon>
        <taxon>Nymphalidae</taxon>
        <taxon>Nymphalinae</taxon>
        <taxon>Euphydryas</taxon>
    </lineage>
</organism>
<feature type="domain" description="G-protein coupled receptors family 2 profile 2" evidence="7">
    <location>
        <begin position="1"/>
        <end position="224"/>
    </location>
</feature>
<keyword evidence="4 6" id="KW-0472">Membrane</keyword>
<evidence type="ECO:0000256" key="1">
    <source>
        <dbReference type="ARBA" id="ARBA00004141"/>
    </source>
</evidence>
<protein>
    <recommendedName>
        <fullName evidence="7">G-protein coupled receptors family 2 profile 2 domain-containing protein</fullName>
    </recommendedName>
</protein>
<dbReference type="PANTHER" id="PTHR45620:SF17">
    <property type="entry name" value="PDF RECEPTOR"/>
    <property type="match status" value="1"/>
</dbReference>